<dbReference type="Gene3D" id="2.30.90.10">
    <property type="entry name" value="Heparin-binding Growth Factor, Midkine, Chain A- C-terminal Domain"/>
    <property type="match status" value="1"/>
</dbReference>
<keyword evidence="5 10" id="KW-0358">Heparin-binding</keyword>
<dbReference type="GO" id="GO:0008201">
    <property type="term" value="F:heparin binding"/>
    <property type="evidence" value="ECO:0007669"/>
    <property type="project" value="UniProtKB-UniRule"/>
</dbReference>
<gene>
    <name evidence="14" type="ORF">MMEN_LOCUS15242</name>
</gene>
<dbReference type="GO" id="GO:0051781">
    <property type="term" value="P:positive regulation of cell division"/>
    <property type="evidence" value="ECO:0007669"/>
    <property type="project" value="UniProtKB-UniRule"/>
</dbReference>
<feature type="chain" id="PRO_5035755828" description="Midkine" evidence="10">
    <location>
        <begin position="19"/>
        <end position="143"/>
    </location>
</feature>
<evidence type="ECO:0000313" key="15">
    <source>
        <dbReference type="Proteomes" id="UP000677803"/>
    </source>
</evidence>
<dbReference type="FunFam" id="2.30.90.10:FF:000001">
    <property type="entry name" value="Pleiotrophin"/>
    <property type="match status" value="1"/>
</dbReference>
<dbReference type="PRINTS" id="PR00269">
    <property type="entry name" value="PTNMIDKINE"/>
</dbReference>
<evidence type="ECO:0000256" key="4">
    <source>
        <dbReference type="ARBA" id="ARBA00022525"/>
    </source>
</evidence>
<reference evidence="14" key="1">
    <citation type="submission" date="2021-05" db="EMBL/GenBank/DDBJ databases">
        <authorList>
            <person name="Tigano A."/>
        </authorList>
    </citation>
    <scope>NUCLEOTIDE SEQUENCE</scope>
</reference>
<keyword evidence="4 10" id="KW-0964">Secreted</keyword>
<feature type="signal peptide" evidence="10">
    <location>
        <begin position="1"/>
        <end position="18"/>
    </location>
</feature>
<evidence type="ECO:0000256" key="3">
    <source>
        <dbReference type="ARBA" id="ARBA00022473"/>
    </source>
</evidence>
<feature type="region of interest" description="Disordered" evidence="11">
    <location>
        <begin position="21"/>
        <end position="44"/>
    </location>
</feature>
<dbReference type="PANTHER" id="PTHR13850:SF2">
    <property type="entry name" value="MIDKINE"/>
    <property type="match status" value="1"/>
</dbReference>
<comment type="function">
    <text evidence="10">Secreted protein that functions as cytokine and growth factor and mediates its signal through cell-surface proteoglycan and non-proteoglycan receptors. Regulates many processes like inflammatory response, cell proliferation, cell adhesion, cell growth, cell survival, tissue regeneration, cell differentiation and cell migration.</text>
</comment>
<keyword evidence="3" id="KW-0217">Developmental protein</keyword>
<dbReference type="EMBL" id="CAJRST010022223">
    <property type="protein sequence ID" value="CAG5958420.1"/>
    <property type="molecule type" value="Genomic_DNA"/>
</dbReference>
<dbReference type="InterPro" id="IPR020089">
    <property type="entry name" value="PTN/MK_N_dom"/>
</dbReference>
<keyword evidence="6 10" id="KW-0732">Signal</keyword>
<name>A0A8S4BKS4_9TELE</name>
<comment type="subcellular location">
    <subcellularLocation>
        <location evidence="1 10">Secreted</location>
    </subcellularLocation>
</comment>
<dbReference type="InterPro" id="IPR038130">
    <property type="entry name" value="PTN/MK_C_dom_sf"/>
</dbReference>
<evidence type="ECO:0000256" key="5">
    <source>
        <dbReference type="ARBA" id="ARBA00022674"/>
    </source>
</evidence>
<evidence type="ECO:0000256" key="7">
    <source>
        <dbReference type="ARBA" id="ARBA00023030"/>
    </source>
</evidence>
<dbReference type="GO" id="GO:0008083">
    <property type="term" value="F:growth factor activity"/>
    <property type="evidence" value="ECO:0007669"/>
    <property type="project" value="UniProtKB-UniRule"/>
</dbReference>
<dbReference type="AlphaFoldDB" id="A0A8S4BKS4"/>
<keyword evidence="9 10" id="KW-0497">Mitogen</keyword>
<evidence type="ECO:0000256" key="6">
    <source>
        <dbReference type="ARBA" id="ARBA00022729"/>
    </source>
</evidence>
<evidence type="ECO:0000313" key="14">
    <source>
        <dbReference type="EMBL" id="CAG5958420.1"/>
    </source>
</evidence>
<proteinExistence type="inferred from homology"/>
<dbReference type="Gene3D" id="2.20.60.10">
    <property type="entry name" value="Pleiotrophin/Midkine, N-terminal domain"/>
    <property type="match status" value="1"/>
</dbReference>
<dbReference type="InterPro" id="IPR000762">
    <property type="entry name" value="Midkine_heparin-bd_GF"/>
</dbReference>
<keyword evidence="15" id="KW-1185">Reference proteome</keyword>
<dbReference type="GO" id="GO:0005576">
    <property type="term" value="C:extracellular region"/>
    <property type="evidence" value="ECO:0007669"/>
    <property type="project" value="UniProtKB-SubCell"/>
</dbReference>
<evidence type="ECO:0000259" key="13">
    <source>
        <dbReference type="Pfam" id="PF05196"/>
    </source>
</evidence>
<dbReference type="Pfam" id="PF05196">
    <property type="entry name" value="PTN_MK_N"/>
    <property type="match status" value="1"/>
</dbReference>
<evidence type="ECO:0000259" key="12">
    <source>
        <dbReference type="Pfam" id="PF01091"/>
    </source>
</evidence>
<comment type="similarity">
    <text evidence="2 10">Belongs to the pleiotrophin family.</text>
</comment>
<evidence type="ECO:0000256" key="9">
    <source>
        <dbReference type="ARBA" id="ARBA00023246"/>
    </source>
</evidence>
<dbReference type="InterPro" id="IPR037122">
    <property type="entry name" value="PTN/MK_N_dom_sf"/>
</dbReference>
<organism evidence="14 15">
    <name type="scientific">Menidia menidia</name>
    <name type="common">Atlantic silverside</name>
    <dbReference type="NCBI Taxonomy" id="238744"/>
    <lineage>
        <taxon>Eukaryota</taxon>
        <taxon>Metazoa</taxon>
        <taxon>Chordata</taxon>
        <taxon>Craniata</taxon>
        <taxon>Vertebrata</taxon>
        <taxon>Euteleostomi</taxon>
        <taxon>Actinopterygii</taxon>
        <taxon>Neopterygii</taxon>
        <taxon>Teleostei</taxon>
        <taxon>Neoteleostei</taxon>
        <taxon>Acanthomorphata</taxon>
        <taxon>Ovalentaria</taxon>
        <taxon>Atherinomorphae</taxon>
        <taxon>Atheriniformes</taxon>
        <taxon>Atherinopsidae</taxon>
        <taxon>Menidiinae</taxon>
        <taxon>Menidia</taxon>
    </lineage>
</organism>
<keyword evidence="7 10" id="KW-0339">Growth factor</keyword>
<evidence type="ECO:0000256" key="1">
    <source>
        <dbReference type="ARBA" id="ARBA00004613"/>
    </source>
</evidence>
<evidence type="ECO:0000256" key="11">
    <source>
        <dbReference type="SAM" id="MobiDB-lite"/>
    </source>
</evidence>
<dbReference type="InterPro" id="IPR020091">
    <property type="entry name" value="PTN/MK_diS_sf"/>
</dbReference>
<dbReference type="SUPFAM" id="SSF57288">
    <property type="entry name" value="Midkine"/>
    <property type="match status" value="2"/>
</dbReference>
<accession>A0A8S4BKS4</accession>
<dbReference type="OrthoDB" id="8818336at2759"/>
<dbReference type="Proteomes" id="UP000677803">
    <property type="component" value="Unassembled WGS sequence"/>
</dbReference>
<evidence type="ECO:0000256" key="8">
    <source>
        <dbReference type="ARBA" id="ARBA00023157"/>
    </source>
</evidence>
<dbReference type="InterPro" id="IPR020090">
    <property type="entry name" value="PTN/MK_C_dom"/>
</dbReference>
<comment type="caution">
    <text evidence="14">The sequence shown here is derived from an EMBL/GenBank/DDBJ whole genome shotgun (WGS) entry which is preliminary data.</text>
</comment>
<feature type="domain" description="Pleiotrophin/Midkine C-terminal" evidence="12">
    <location>
        <begin position="85"/>
        <end position="141"/>
    </location>
</feature>
<dbReference type="Pfam" id="PF01091">
    <property type="entry name" value="PTN_MK_C"/>
    <property type="match status" value="1"/>
</dbReference>
<protein>
    <recommendedName>
        <fullName evidence="10">Midkine</fullName>
        <shortName evidence="10">MK</shortName>
    </recommendedName>
</protein>
<keyword evidence="8 10" id="KW-1015">Disulfide bond</keyword>
<sequence length="143" mass="15669">MRSLSSVLLLLLLLGAEAGRRAKTPKGGNPDRSQPASDCPPAETRYGKCVPEQGDCGDGLREATCRGTSTQIHCRVPCNWKKDISDCKYKFERWSPCDGATNTKTRSGKLKRALFNAECQTSVKVSKPCSHKAKKPRGEKKSN</sequence>
<dbReference type="SMART" id="SM00193">
    <property type="entry name" value="PTN"/>
    <property type="match status" value="1"/>
</dbReference>
<dbReference type="PANTHER" id="PTHR13850">
    <property type="entry name" value="PLEIOTROPHIN FAMILY MEMBER"/>
    <property type="match status" value="1"/>
</dbReference>
<evidence type="ECO:0000256" key="2">
    <source>
        <dbReference type="ARBA" id="ARBA00005403"/>
    </source>
</evidence>
<feature type="domain" description="Pleiotrophin/Midkine N-terminal" evidence="13">
    <location>
        <begin position="26"/>
        <end position="84"/>
    </location>
</feature>
<evidence type="ECO:0000256" key="10">
    <source>
        <dbReference type="RuleBase" id="RU369117"/>
    </source>
</evidence>